<protein>
    <submittedName>
        <fullName evidence="2">Unannotated protein</fullName>
    </submittedName>
</protein>
<dbReference type="EMBL" id="CAEZYF010000009">
    <property type="protein sequence ID" value="CAB4725045.1"/>
    <property type="molecule type" value="Genomic_DNA"/>
</dbReference>
<evidence type="ECO:0000313" key="5">
    <source>
        <dbReference type="EMBL" id="CAB4850536.1"/>
    </source>
</evidence>
<feature type="transmembrane region" description="Helical" evidence="1">
    <location>
        <begin position="124"/>
        <end position="145"/>
    </location>
</feature>
<keyword evidence="1" id="KW-0812">Transmembrane</keyword>
<organism evidence="2">
    <name type="scientific">freshwater metagenome</name>
    <dbReference type="NCBI Taxonomy" id="449393"/>
    <lineage>
        <taxon>unclassified sequences</taxon>
        <taxon>metagenomes</taxon>
        <taxon>ecological metagenomes</taxon>
    </lineage>
</organism>
<sequence length="258" mass="27428">MTAEWKQAALPSEHGGWGLTLEPVLLGLLIAPSWGGLSLGLAAFAAFLVRTPLKLTVIDHRRTQWQRRSQLALRFAVGELLLLGVCGVWAVAVAGWSWAVPVLCAVPLVAVELWFDVRSRGRRLLPELCGSAAISAVAAAIVVAGGHSTRLAVGAWLVLAARSVGAIPFVRMQIMRLRRGAADVRPSDRAQAAALAIGMVAVVLDQQLLAGLGWLVLLAALQMVWVRRKPVAPKVLGLRQMALGVGLVLATSTGVWML</sequence>
<feature type="transmembrane region" description="Helical" evidence="1">
    <location>
        <begin position="98"/>
        <end position="117"/>
    </location>
</feature>
<dbReference type="Pfam" id="PF14256">
    <property type="entry name" value="YwiC"/>
    <property type="match status" value="1"/>
</dbReference>
<keyword evidence="1" id="KW-1133">Transmembrane helix</keyword>
<feature type="transmembrane region" description="Helical" evidence="1">
    <location>
        <begin position="151"/>
        <end position="171"/>
    </location>
</feature>
<dbReference type="EMBL" id="CAFAAV010000048">
    <property type="protein sequence ID" value="CAB4812451.1"/>
    <property type="molecule type" value="Genomic_DNA"/>
</dbReference>
<dbReference type="EMBL" id="CAFBIY010000057">
    <property type="protein sequence ID" value="CAB4850536.1"/>
    <property type="molecule type" value="Genomic_DNA"/>
</dbReference>
<evidence type="ECO:0000256" key="1">
    <source>
        <dbReference type="SAM" id="Phobius"/>
    </source>
</evidence>
<evidence type="ECO:0000313" key="4">
    <source>
        <dbReference type="EMBL" id="CAB4812451.1"/>
    </source>
</evidence>
<reference evidence="2" key="1">
    <citation type="submission" date="2020-05" db="EMBL/GenBank/DDBJ databases">
        <authorList>
            <person name="Chiriac C."/>
            <person name="Salcher M."/>
            <person name="Ghai R."/>
            <person name="Kavagutti S V."/>
        </authorList>
    </citation>
    <scope>NUCLEOTIDE SEQUENCE</scope>
</reference>
<feature type="transmembrane region" description="Helical" evidence="1">
    <location>
        <begin position="237"/>
        <end position="257"/>
    </location>
</feature>
<gene>
    <name evidence="3" type="ORF">UFOPK2656_01708</name>
    <name evidence="4" type="ORF">UFOPK3099_00834</name>
    <name evidence="5" type="ORF">UFOPK3267_01227</name>
    <name evidence="6" type="ORF">UFOPK3651_01850</name>
    <name evidence="7" type="ORF">UFOPK3931_00823</name>
    <name evidence="2" type="ORF">UFOPK4189_01737</name>
</gene>
<dbReference type="AlphaFoldDB" id="A0A6J6A8M7"/>
<evidence type="ECO:0000313" key="2">
    <source>
        <dbReference type="EMBL" id="CAB4363968.1"/>
    </source>
</evidence>
<accession>A0A6J6A8M7</accession>
<name>A0A6J6A8M7_9ZZZZ</name>
<keyword evidence="1" id="KW-0472">Membrane</keyword>
<dbReference type="EMBL" id="CAFBOL010000014">
    <property type="protein sequence ID" value="CAB4981306.1"/>
    <property type="molecule type" value="Genomic_DNA"/>
</dbReference>
<dbReference type="EMBL" id="CAFBMT010000009">
    <property type="protein sequence ID" value="CAB4936653.1"/>
    <property type="molecule type" value="Genomic_DNA"/>
</dbReference>
<feature type="transmembrane region" description="Helical" evidence="1">
    <location>
        <begin position="24"/>
        <end position="50"/>
    </location>
</feature>
<feature type="transmembrane region" description="Helical" evidence="1">
    <location>
        <begin position="71"/>
        <end position="92"/>
    </location>
</feature>
<dbReference type="EMBL" id="CAESGF010000009">
    <property type="protein sequence ID" value="CAB4363968.1"/>
    <property type="molecule type" value="Genomic_DNA"/>
</dbReference>
<evidence type="ECO:0000313" key="7">
    <source>
        <dbReference type="EMBL" id="CAB4981306.1"/>
    </source>
</evidence>
<feature type="transmembrane region" description="Helical" evidence="1">
    <location>
        <begin position="192"/>
        <end position="225"/>
    </location>
</feature>
<evidence type="ECO:0000313" key="3">
    <source>
        <dbReference type="EMBL" id="CAB4725045.1"/>
    </source>
</evidence>
<proteinExistence type="predicted"/>
<evidence type="ECO:0000313" key="6">
    <source>
        <dbReference type="EMBL" id="CAB4936653.1"/>
    </source>
</evidence>
<dbReference type="InterPro" id="IPR025576">
    <property type="entry name" value="YwiC"/>
</dbReference>